<feature type="domain" description="Response regulatory" evidence="2">
    <location>
        <begin position="1"/>
        <end position="117"/>
    </location>
</feature>
<dbReference type="HOGENOM" id="CLU_059002_0_0_6"/>
<dbReference type="Gene3D" id="3.40.50.2300">
    <property type="match status" value="1"/>
</dbReference>
<name>Q1N118_9GAMM</name>
<dbReference type="STRING" id="207949.RED65_13882"/>
<gene>
    <name evidence="3" type="ORF">RED65_13882</name>
</gene>
<evidence type="ECO:0000313" key="3">
    <source>
        <dbReference type="EMBL" id="EAT11856.1"/>
    </source>
</evidence>
<feature type="modified residue" description="4-aspartylphosphate" evidence="1">
    <location>
        <position position="50"/>
    </location>
</feature>
<dbReference type="SUPFAM" id="SSF52172">
    <property type="entry name" value="CheY-like"/>
    <property type="match status" value="1"/>
</dbReference>
<evidence type="ECO:0000256" key="1">
    <source>
        <dbReference type="PROSITE-ProRule" id="PRU00169"/>
    </source>
</evidence>
<keyword evidence="4" id="KW-1185">Reference proteome</keyword>
<evidence type="ECO:0000259" key="2">
    <source>
        <dbReference type="PROSITE" id="PS50110"/>
    </source>
</evidence>
<protein>
    <submittedName>
        <fullName evidence="3">CheY-like receiver protein</fullName>
    </submittedName>
</protein>
<sequence>MDVKHAIYILSSESGFLSETLGKQYPVHRSTDGEKLLSEVGSDCTLLLMDFRQTGYERLDLIESIRSRSELEHVPIAVLFGDDMESSRVKAFELGCDDYIHRSASDDEIALRCEKLIFNRIANEQLQAQVIQANELAFIAMSDTSDLGINIQFLLDVHTCNNMDELGMRLLQAVGSYGLKASLQLRSELGVKNMDPSGMSKDLEATLLWELRNNGRYVDFGKRSVMNYEQVSLLVKNMPVDDDKKYGAVKDNIFSLLQGADARLKALENISQVTDQQQLMKALSKRMQSMMEDIDEGYQGVVKEIADVVEDMSDRINMVIQNLGLHEDQEKALEEIMNYGINKTNNVFSSGLRLDEQFKGVVKELGGFLSSDKVKLNKEQRLKLLNIVEDM</sequence>
<keyword evidence="1" id="KW-0597">Phosphoprotein</keyword>
<dbReference type="CDD" id="cd00156">
    <property type="entry name" value="REC"/>
    <property type="match status" value="1"/>
</dbReference>
<dbReference type="AlphaFoldDB" id="Q1N118"/>
<organism evidence="3 4">
    <name type="scientific">Bermanella marisrubri</name>
    <dbReference type="NCBI Taxonomy" id="207949"/>
    <lineage>
        <taxon>Bacteria</taxon>
        <taxon>Pseudomonadati</taxon>
        <taxon>Pseudomonadota</taxon>
        <taxon>Gammaproteobacteria</taxon>
        <taxon>Oceanospirillales</taxon>
        <taxon>Oceanospirillaceae</taxon>
        <taxon>Bermanella</taxon>
    </lineage>
</organism>
<dbReference type="OrthoDB" id="5696993at2"/>
<reference evidence="3 4" key="1">
    <citation type="submission" date="2006-03" db="EMBL/GenBank/DDBJ databases">
        <authorList>
            <person name="Pinhassi J."/>
            <person name="Pedros-Alio C."/>
            <person name="Ferriera S."/>
            <person name="Johnson J."/>
            <person name="Kravitz S."/>
            <person name="Halpern A."/>
            <person name="Remington K."/>
            <person name="Beeson K."/>
            <person name="Tran B."/>
            <person name="Rogers Y.-H."/>
            <person name="Friedman R."/>
            <person name="Venter J.C."/>
        </authorList>
    </citation>
    <scope>NUCLEOTIDE SEQUENCE [LARGE SCALE GENOMIC DNA]</scope>
    <source>
        <strain evidence="3 4">RED65</strain>
    </source>
</reference>
<comment type="caution">
    <text evidence="3">The sequence shown here is derived from an EMBL/GenBank/DDBJ whole genome shotgun (WGS) entry which is preliminary data.</text>
</comment>
<dbReference type="InterPro" id="IPR001789">
    <property type="entry name" value="Sig_transdc_resp-reg_receiver"/>
</dbReference>
<dbReference type="EMBL" id="AAQH01000012">
    <property type="protein sequence ID" value="EAT11856.1"/>
    <property type="molecule type" value="Genomic_DNA"/>
</dbReference>
<dbReference type="RefSeq" id="WP_007017923.1">
    <property type="nucleotide sequence ID" value="NZ_CH724115.1"/>
</dbReference>
<proteinExistence type="predicted"/>
<dbReference type="InterPro" id="IPR011006">
    <property type="entry name" value="CheY-like_superfamily"/>
</dbReference>
<dbReference type="GO" id="GO:0000160">
    <property type="term" value="P:phosphorelay signal transduction system"/>
    <property type="evidence" value="ECO:0007669"/>
    <property type="project" value="InterPro"/>
</dbReference>
<accession>Q1N118</accession>
<dbReference type="PROSITE" id="PS50110">
    <property type="entry name" value="RESPONSE_REGULATORY"/>
    <property type="match status" value="1"/>
</dbReference>
<dbReference type="Proteomes" id="UP000004263">
    <property type="component" value="Unassembled WGS sequence"/>
</dbReference>
<evidence type="ECO:0000313" key="4">
    <source>
        <dbReference type="Proteomes" id="UP000004263"/>
    </source>
</evidence>